<evidence type="ECO:0000256" key="1">
    <source>
        <dbReference type="SAM" id="MobiDB-lite"/>
    </source>
</evidence>
<dbReference type="KEGG" id="goe:108863949"/>
<dbReference type="GeneID" id="108863949"/>
<name>A0AAJ7P963_9ACAR</name>
<sequence>MSDRPYGSEVEIEKLECVGHIQKRMGTRLRKLKTAFRGRKLEDGKPIGGRNRPTDETIDRIQSYYGNAIRGNTSDVEKMMRAIWAIFNHMQSSNEFPDHTLCEISWCKYLQQPEECDHKQHQHLPRCLMEELRGTFEDLSDIRLLRKCLHGKTQNPNEGANHLIWTKLPKTVFVSLPKLKKGVHIAVSEFNDGHVALCRILEAGGIAPEPFCVQTMRTSDLKRIRRAERSGRQDVKESRISNRRRKRKHDEMLADADQDDPVYAAGGH</sequence>
<proteinExistence type="predicted"/>
<dbReference type="RefSeq" id="XP_018494221.1">
    <property type="nucleotide sequence ID" value="XM_018638705.1"/>
</dbReference>
<organism evidence="3 4">
    <name type="scientific">Galendromus occidentalis</name>
    <name type="common">western predatory mite</name>
    <dbReference type="NCBI Taxonomy" id="34638"/>
    <lineage>
        <taxon>Eukaryota</taxon>
        <taxon>Metazoa</taxon>
        <taxon>Ecdysozoa</taxon>
        <taxon>Arthropoda</taxon>
        <taxon>Chelicerata</taxon>
        <taxon>Arachnida</taxon>
        <taxon>Acari</taxon>
        <taxon>Parasitiformes</taxon>
        <taxon>Mesostigmata</taxon>
        <taxon>Gamasina</taxon>
        <taxon>Phytoseioidea</taxon>
        <taxon>Phytoseiidae</taxon>
        <taxon>Typhlodrominae</taxon>
        <taxon>Galendromus</taxon>
    </lineage>
</organism>
<accession>A0AAJ7P963</accession>
<gene>
    <name evidence="4" type="primary">LOC108863949</name>
</gene>
<evidence type="ECO:0000313" key="3">
    <source>
        <dbReference type="Proteomes" id="UP000694867"/>
    </source>
</evidence>
<evidence type="ECO:0000259" key="2">
    <source>
        <dbReference type="Pfam" id="PF20700"/>
    </source>
</evidence>
<dbReference type="Pfam" id="PF20700">
    <property type="entry name" value="Mutator"/>
    <property type="match status" value="1"/>
</dbReference>
<feature type="region of interest" description="Disordered" evidence="1">
    <location>
        <begin position="227"/>
        <end position="268"/>
    </location>
</feature>
<feature type="compositionally biased region" description="Basic and acidic residues" evidence="1">
    <location>
        <begin position="227"/>
        <end position="240"/>
    </location>
</feature>
<protein>
    <submittedName>
        <fullName evidence="4">Uncharacterized protein LOC108863949</fullName>
    </submittedName>
</protein>
<dbReference type="AlphaFoldDB" id="A0AAJ7P963"/>
<reference evidence="4" key="1">
    <citation type="submission" date="2025-08" db="UniProtKB">
        <authorList>
            <consortium name="RefSeq"/>
        </authorList>
    </citation>
    <scope>IDENTIFICATION</scope>
</reference>
<keyword evidence="3" id="KW-1185">Reference proteome</keyword>
<dbReference type="Proteomes" id="UP000694867">
    <property type="component" value="Unplaced"/>
</dbReference>
<feature type="domain" description="Mutator-like transposase" evidence="2">
    <location>
        <begin position="4"/>
        <end position="107"/>
    </location>
</feature>
<dbReference type="InterPro" id="IPR049012">
    <property type="entry name" value="Mutator_transp_dom"/>
</dbReference>
<evidence type="ECO:0000313" key="4">
    <source>
        <dbReference type="RefSeq" id="XP_018494221.1"/>
    </source>
</evidence>